<evidence type="ECO:0000256" key="1">
    <source>
        <dbReference type="SAM" id="MobiDB-lite"/>
    </source>
</evidence>
<dbReference type="EMBL" id="QPKB01000005">
    <property type="protein sequence ID" value="RWR84392.1"/>
    <property type="molecule type" value="Genomic_DNA"/>
</dbReference>
<feature type="compositionally biased region" description="Basic and acidic residues" evidence="1">
    <location>
        <begin position="601"/>
        <end position="611"/>
    </location>
</feature>
<keyword evidence="2" id="KW-0547">Nucleotide-binding</keyword>
<comment type="caution">
    <text evidence="2">The sequence shown here is derived from an EMBL/GenBank/DDBJ whole genome shotgun (WGS) entry which is preliminary data.</text>
</comment>
<evidence type="ECO:0000313" key="2">
    <source>
        <dbReference type="EMBL" id="RWR84392.1"/>
    </source>
</evidence>
<proteinExistence type="predicted"/>
<feature type="region of interest" description="Disordered" evidence="1">
    <location>
        <begin position="683"/>
        <end position="795"/>
    </location>
</feature>
<sequence length="853" mass="93978">MSKKKSFSGSTMTLKDFHGGSIPSDLPLPSAPGVVVRPSDRSPFDRQIPTSAWGNPISRQDHRSRPGSSGATRSFDEKAAFLSHPPHIGRNFDEDERKPFDGGVAGVPRRSVREDDRPPSMGRSDNPKPESGRVASPAWPASAAALQSPVAVVKGVVAANLQIPGGNGGAGSTPNAWGVRKEVVEPVPPSSALSGQSTVSKFAQASALEKISSGRWQSKPAQASVSHHVADVEVISYSESEAGDTHFGVDQLNRIEYDGIRGKFGEGGGRDFQDSERGRFNRIEHDGVRGRFGEGGGRDFSDSERERLNQIEHDGARGRFGEGGGRDFSDSERGRLNRIEHDGIRGRFGEGGGRDFSDTERGRFNRIEHDGIRGRFGEGGGRDVSDTERGRFNRIENDGIRARFGEGGGRDFSDTERGRLNQIEQHDGIRGRFGEGGGRDFSDAERGRFNRIEHDGIRGRIGEGGVRDFSNSERGRFNRIEQDGIRGRFGEGGGRDFSDTERGRFNRNEHDGIHGRFGEGGGRDFSDSEKGRSSVFYSDGIRPASTDGKLGGSQLQSQLQAPPEALERPKLKLLPRSKPLESSETHVGDYKQAYQPPADPVRVEAVNELHHGNVNPPKPGSAGSDGGSRAAIERPRLSLKPRSQPLEQSDGSGERERKSLFGGARPRELVLKERGVDEVMINNLDLNQASNRVKQDVTKAETKLEADVPNNRYSERPENFLPEQRLARDFERKDYRPDAEKTDMQRGSRKNENRRNNRDFEKPHERRQEPESWRKPIEPPRKAPSEAAPGSRYGKTASALELAQAFSRSVSEAKSADRFAIQRNVPGRQVPFSRLTDTREFYSGPTPRQINGY</sequence>
<dbReference type="PANTHER" id="PTHR32091">
    <property type="entry name" value="EUKARYOTIC TRANSLATION INITIATION FACTOR 4B"/>
    <property type="match status" value="1"/>
</dbReference>
<feature type="region of interest" description="Disordered" evidence="1">
    <location>
        <begin position="1"/>
        <end position="140"/>
    </location>
</feature>
<gene>
    <name evidence="2" type="ORF">CKAN_01320200</name>
</gene>
<evidence type="ECO:0000313" key="3">
    <source>
        <dbReference type="Proteomes" id="UP000283530"/>
    </source>
</evidence>
<dbReference type="OrthoDB" id="48651at2759"/>
<dbReference type="GO" id="GO:0004386">
    <property type="term" value="F:helicase activity"/>
    <property type="evidence" value="ECO:0007669"/>
    <property type="project" value="UniProtKB-KW"/>
</dbReference>
<feature type="compositionally biased region" description="Basic and acidic residues" evidence="1">
    <location>
        <begin position="90"/>
        <end position="100"/>
    </location>
</feature>
<keyword evidence="2" id="KW-0378">Hydrolase</keyword>
<feature type="compositionally biased region" description="Basic and acidic residues" evidence="1">
    <location>
        <begin position="578"/>
        <end position="589"/>
    </location>
</feature>
<dbReference type="GO" id="GO:0003743">
    <property type="term" value="F:translation initiation factor activity"/>
    <property type="evidence" value="ECO:0007669"/>
    <property type="project" value="InterPro"/>
</dbReference>
<protein>
    <submittedName>
        <fullName evidence="2">Putative DNA helicase INO80</fullName>
    </submittedName>
</protein>
<dbReference type="PANTHER" id="PTHR32091:SF4">
    <property type="entry name" value="OS07G0546100 PROTEIN"/>
    <property type="match status" value="1"/>
</dbReference>
<feature type="region of interest" description="Disordered" evidence="1">
    <location>
        <begin position="284"/>
        <end position="360"/>
    </location>
</feature>
<dbReference type="Proteomes" id="UP000283530">
    <property type="component" value="Unassembled WGS sequence"/>
</dbReference>
<organism evidence="2 3">
    <name type="scientific">Cinnamomum micranthum f. kanehirae</name>
    <dbReference type="NCBI Taxonomy" id="337451"/>
    <lineage>
        <taxon>Eukaryota</taxon>
        <taxon>Viridiplantae</taxon>
        <taxon>Streptophyta</taxon>
        <taxon>Embryophyta</taxon>
        <taxon>Tracheophyta</taxon>
        <taxon>Spermatophyta</taxon>
        <taxon>Magnoliopsida</taxon>
        <taxon>Magnoliidae</taxon>
        <taxon>Laurales</taxon>
        <taxon>Lauraceae</taxon>
        <taxon>Cinnamomum</taxon>
    </lineage>
</organism>
<feature type="compositionally biased region" description="Basic and acidic residues" evidence="1">
    <location>
        <begin position="725"/>
        <end position="784"/>
    </location>
</feature>
<keyword evidence="3" id="KW-1185">Reference proteome</keyword>
<keyword evidence="2" id="KW-0347">Helicase</keyword>
<name>A0A443P112_9MAGN</name>
<dbReference type="InterPro" id="IPR010433">
    <property type="entry name" value="EIF-4B_pln"/>
</dbReference>
<accession>A0A443P112</accession>
<dbReference type="AlphaFoldDB" id="A0A443P112"/>
<feature type="region of interest" description="Disordered" evidence="1">
    <location>
        <begin position="830"/>
        <end position="853"/>
    </location>
</feature>
<feature type="region of interest" description="Disordered" evidence="1">
    <location>
        <begin position="482"/>
        <end position="668"/>
    </location>
</feature>
<feature type="compositionally biased region" description="Basic and acidic residues" evidence="1">
    <location>
        <begin position="652"/>
        <end position="668"/>
    </location>
</feature>
<reference evidence="2 3" key="1">
    <citation type="journal article" date="2019" name="Nat. Plants">
        <title>Stout camphor tree genome fills gaps in understanding of flowering plant genome evolution.</title>
        <authorList>
            <person name="Chaw S.M."/>
            <person name="Liu Y.C."/>
            <person name="Wu Y.W."/>
            <person name="Wang H.Y."/>
            <person name="Lin C.I."/>
            <person name="Wu C.S."/>
            <person name="Ke H.M."/>
            <person name="Chang L.Y."/>
            <person name="Hsu C.Y."/>
            <person name="Yang H.T."/>
            <person name="Sudianto E."/>
            <person name="Hsu M.H."/>
            <person name="Wu K.P."/>
            <person name="Wang L.N."/>
            <person name="Leebens-Mack J.H."/>
            <person name="Tsai I.J."/>
        </authorList>
    </citation>
    <scope>NUCLEOTIDE SEQUENCE [LARGE SCALE GENOMIC DNA]</scope>
    <source>
        <strain evidence="3">cv. Chaw 1501</strain>
        <tissue evidence="2">Young leaves</tissue>
    </source>
</reference>
<keyword evidence="2" id="KW-0067">ATP-binding</keyword>
<feature type="compositionally biased region" description="Basic and acidic residues" evidence="1">
    <location>
        <begin position="693"/>
        <end position="706"/>
    </location>
</feature>
<feature type="compositionally biased region" description="Basic and acidic residues" evidence="1">
    <location>
        <begin position="482"/>
        <end position="532"/>
    </location>
</feature>
<dbReference type="GO" id="GO:0003729">
    <property type="term" value="F:mRNA binding"/>
    <property type="evidence" value="ECO:0007669"/>
    <property type="project" value="TreeGrafter"/>
</dbReference>